<evidence type="ECO:0000313" key="5">
    <source>
        <dbReference type="Proteomes" id="UP000642809"/>
    </source>
</evidence>
<organism evidence="4 5">
    <name type="scientific">Mongoliitalea lutea</name>
    <dbReference type="NCBI Taxonomy" id="849756"/>
    <lineage>
        <taxon>Bacteria</taxon>
        <taxon>Pseudomonadati</taxon>
        <taxon>Bacteroidota</taxon>
        <taxon>Cytophagia</taxon>
        <taxon>Cytophagales</taxon>
        <taxon>Cyclobacteriaceae</taxon>
        <taxon>Mongoliitalea</taxon>
    </lineage>
</organism>
<evidence type="ECO:0000256" key="2">
    <source>
        <dbReference type="SAM" id="SignalP"/>
    </source>
</evidence>
<dbReference type="InterPro" id="IPR049492">
    <property type="entry name" value="BD-FAE-like_dom"/>
</dbReference>
<dbReference type="PANTHER" id="PTHR48081:SF13">
    <property type="entry name" value="ALPHA_BETA HYDROLASE"/>
    <property type="match status" value="1"/>
</dbReference>
<keyword evidence="1" id="KW-0378">Hydrolase</keyword>
<dbReference type="Pfam" id="PF20434">
    <property type="entry name" value="BD-FAE"/>
    <property type="match status" value="1"/>
</dbReference>
<feature type="signal peptide" evidence="2">
    <location>
        <begin position="1"/>
        <end position="23"/>
    </location>
</feature>
<gene>
    <name evidence="4" type="ORF">GCM10008106_21690</name>
</gene>
<dbReference type="Gene3D" id="3.40.50.1820">
    <property type="entry name" value="alpha/beta hydrolase"/>
    <property type="match status" value="1"/>
</dbReference>
<name>A0A8J3CXF3_9BACT</name>
<proteinExistence type="predicted"/>
<dbReference type="InterPro" id="IPR050300">
    <property type="entry name" value="GDXG_lipolytic_enzyme"/>
</dbReference>
<evidence type="ECO:0000256" key="1">
    <source>
        <dbReference type="ARBA" id="ARBA00022801"/>
    </source>
</evidence>
<dbReference type="EMBL" id="BMYF01000012">
    <property type="protein sequence ID" value="GHB40158.1"/>
    <property type="molecule type" value="Genomic_DNA"/>
</dbReference>
<sequence length="286" mass="32139">MKKLFTRSLFVGFLIAFVFSSCQQDSEPALDPSVAIELSDLAYGMAERQKMDVYLPANRSQKRTKVLIWIHGGAWIDGDKAEFRDFKPLFESVQEDYAYIAINYRLFNLLGNVNRFPAQEEDVKAAINFIKSKLREWNLSDKVVLAGASAGGHLALLHSYKNDQNFVDVCVALFPPTDLIMLAQTNAFAGILFNSMIGDINTEQQLYINSSPLNFITNNSVPTAFFHGTADTVVPVSQSQELERVLGENNVPKLVQYFEGKGHGFSEETYLDLLNDAEAFIRQYIP</sequence>
<dbReference type="AlphaFoldDB" id="A0A8J3CXF3"/>
<dbReference type="InterPro" id="IPR029058">
    <property type="entry name" value="AB_hydrolase_fold"/>
</dbReference>
<dbReference type="PROSITE" id="PS51257">
    <property type="entry name" value="PROKAR_LIPOPROTEIN"/>
    <property type="match status" value="1"/>
</dbReference>
<reference evidence="4" key="2">
    <citation type="submission" date="2020-09" db="EMBL/GenBank/DDBJ databases">
        <authorList>
            <person name="Sun Q."/>
            <person name="Kim S."/>
        </authorList>
    </citation>
    <scope>NUCLEOTIDE SEQUENCE</scope>
    <source>
        <strain evidence="4">KCTC 23224</strain>
    </source>
</reference>
<accession>A0A8J3CXF3</accession>
<dbReference type="RefSeq" id="WP_189582097.1">
    <property type="nucleotide sequence ID" value="NZ_BMYF01000012.1"/>
</dbReference>
<comment type="caution">
    <text evidence="4">The sequence shown here is derived from an EMBL/GenBank/DDBJ whole genome shotgun (WGS) entry which is preliminary data.</text>
</comment>
<feature type="chain" id="PRO_5035257831" description="BD-FAE-like domain-containing protein" evidence="2">
    <location>
        <begin position="24"/>
        <end position="286"/>
    </location>
</feature>
<protein>
    <recommendedName>
        <fullName evidence="3">BD-FAE-like domain-containing protein</fullName>
    </recommendedName>
</protein>
<dbReference type="Proteomes" id="UP000642809">
    <property type="component" value="Unassembled WGS sequence"/>
</dbReference>
<keyword evidence="5" id="KW-1185">Reference proteome</keyword>
<evidence type="ECO:0000259" key="3">
    <source>
        <dbReference type="Pfam" id="PF20434"/>
    </source>
</evidence>
<keyword evidence="2" id="KW-0732">Signal</keyword>
<reference evidence="4" key="1">
    <citation type="journal article" date="2014" name="Int. J. Syst. Evol. Microbiol.">
        <title>Complete genome sequence of Corynebacterium casei LMG S-19264T (=DSM 44701T), isolated from a smear-ripened cheese.</title>
        <authorList>
            <consortium name="US DOE Joint Genome Institute (JGI-PGF)"/>
            <person name="Walter F."/>
            <person name="Albersmeier A."/>
            <person name="Kalinowski J."/>
            <person name="Ruckert C."/>
        </authorList>
    </citation>
    <scope>NUCLEOTIDE SEQUENCE</scope>
    <source>
        <strain evidence="4">KCTC 23224</strain>
    </source>
</reference>
<dbReference type="GO" id="GO:0016787">
    <property type="term" value="F:hydrolase activity"/>
    <property type="evidence" value="ECO:0007669"/>
    <property type="project" value="UniProtKB-KW"/>
</dbReference>
<dbReference type="PANTHER" id="PTHR48081">
    <property type="entry name" value="AB HYDROLASE SUPERFAMILY PROTEIN C4A8.06C"/>
    <property type="match status" value="1"/>
</dbReference>
<evidence type="ECO:0000313" key="4">
    <source>
        <dbReference type="EMBL" id="GHB40158.1"/>
    </source>
</evidence>
<feature type="domain" description="BD-FAE-like" evidence="3">
    <location>
        <begin position="51"/>
        <end position="245"/>
    </location>
</feature>
<dbReference type="SUPFAM" id="SSF53474">
    <property type="entry name" value="alpha/beta-Hydrolases"/>
    <property type="match status" value="1"/>
</dbReference>